<name>A0A800MU08_CYTFI</name>
<evidence type="ECO:0000313" key="2">
    <source>
        <dbReference type="Proteomes" id="UP000465778"/>
    </source>
</evidence>
<proteinExistence type="predicted"/>
<comment type="caution">
    <text evidence="1">The sequence shown here is derived from an EMBL/GenBank/DDBJ whole genome shotgun (WGS) entry which is preliminary data.</text>
</comment>
<accession>A0A800MU08</accession>
<dbReference type="AlphaFoldDB" id="A0A800MU08"/>
<gene>
    <name evidence="1" type="ORF">KIS1582_3809</name>
</gene>
<evidence type="ECO:0000313" key="1">
    <source>
        <dbReference type="EMBL" id="KAF0822451.1"/>
    </source>
</evidence>
<protein>
    <submittedName>
        <fullName evidence="1">Uncharacterized protein</fullName>
    </submittedName>
</protein>
<sequence>METSRFSKMKTEKRLFPIKLINSIFIETFSCNLRTYI</sequence>
<dbReference type="Proteomes" id="UP000465778">
    <property type="component" value="Unassembled WGS sequence"/>
</dbReference>
<dbReference type="EMBL" id="VDEM01000057">
    <property type="protein sequence ID" value="KAF0822451.1"/>
    <property type="molecule type" value="Genomic_DNA"/>
</dbReference>
<reference evidence="1 2" key="1">
    <citation type="journal article" date="2020" name="G3 (Bethesda)">
        <title>Whole Genome Sequencing and Comparative Genomics of Two Nematicidal Bacillus Strains Reveals a Wide Range of Possible Virulence Factors.</title>
        <authorList>
            <person name="Susic N."/>
            <person name="Janezic S."/>
            <person name="Rupnik M."/>
            <person name="Geric Stare B."/>
        </authorList>
    </citation>
    <scope>NUCLEOTIDE SEQUENCE [LARGE SCALE GENOMIC DNA]</scope>
    <source>
        <strain evidence="1 2">I-1582</strain>
    </source>
</reference>
<organism evidence="1 2">
    <name type="scientific">Cytobacillus firmus</name>
    <name type="common">Bacillus firmus</name>
    <dbReference type="NCBI Taxonomy" id="1399"/>
    <lineage>
        <taxon>Bacteria</taxon>
        <taxon>Bacillati</taxon>
        <taxon>Bacillota</taxon>
        <taxon>Bacilli</taxon>
        <taxon>Bacillales</taxon>
        <taxon>Bacillaceae</taxon>
        <taxon>Cytobacillus</taxon>
    </lineage>
</organism>